<feature type="domain" description="EGF-like" evidence="10">
    <location>
        <begin position="2740"/>
        <end position="2781"/>
    </location>
</feature>
<feature type="signal peptide" evidence="8">
    <location>
        <begin position="1"/>
        <end position="21"/>
    </location>
</feature>
<evidence type="ECO:0000256" key="7">
    <source>
        <dbReference type="PROSITE-ProRule" id="PRU00076"/>
    </source>
</evidence>
<dbReference type="SMART" id="SM00181">
    <property type="entry name" value="EGF"/>
    <property type="match status" value="23"/>
</dbReference>
<dbReference type="GO" id="GO:0005509">
    <property type="term" value="F:calcium ion binding"/>
    <property type="evidence" value="ECO:0007669"/>
    <property type="project" value="InterPro"/>
</dbReference>
<keyword evidence="4" id="KW-0106">Calcium</keyword>
<dbReference type="InterPro" id="IPR049883">
    <property type="entry name" value="NOTCH1_EGF-like"/>
</dbReference>
<feature type="domain" description="EGF-like" evidence="10">
    <location>
        <begin position="649"/>
        <end position="688"/>
    </location>
</feature>
<dbReference type="PROSITE" id="PS01225">
    <property type="entry name" value="CTCK_2"/>
    <property type="match status" value="1"/>
</dbReference>
<evidence type="ECO:0000256" key="3">
    <source>
        <dbReference type="ARBA" id="ARBA00022737"/>
    </source>
</evidence>
<feature type="domain" description="EGF-like" evidence="10">
    <location>
        <begin position="316"/>
        <end position="355"/>
    </location>
</feature>
<dbReference type="PROSITE" id="PS50092">
    <property type="entry name" value="TSP1"/>
    <property type="match status" value="1"/>
</dbReference>
<feature type="domain" description="EGF-like" evidence="10">
    <location>
        <begin position="727"/>
        <end position="766"/>
    </location>
</feature>
<feature type="domain" description="EGF-like" evidence="10">
    <location>
        <begin position="2659"/>
        <end position="2695"/>
    </location>
</feature>
<dbReference type="Pfam" id="PF00094">
    <property type="entry name" value="VWD"/>
    <property type="match status" value="1"/>
</dbReference>
<dbReference type="PROSITE" id="PS00010">
    <property type="entry name" value="ASX_HYDROXYL"/>
    <property type="match status" value="10"/>
</dbReference>
<dbReference type="SMART" id="SM00216">
    <property type="entry name" value="VWD"/>
    <property type="match status" value="1"/>
</dbReference>
<dbReference type="SMART" id="SM00041">
    <property type="entry name" value="CT"/>
    <property type="match status" value="1"/>
</dbReference>
<keyword evidence="3" id="KW-0677">Repeat</keyword>
<keyword evidence="6" id="KW-1015">Disulfide bond</keyword>
<dbReference type="InterPro" id="IPR002919">
    <property type="entry name" value="TIL_dom"/>
</dbReference>
<feature type="domain" description="EGF-like" evidence="10">
    <location>
        <begin position="2166"/>
        <end position="2205"/>
    </location>
</feature>
<feature type="domain" description="VWFD" evidence="11">
    <location>
        <begin position="2251"/>
        <end position="2441"/>
    </location>
</feature>
<dbReference type="PANTHER" id="PTHR24039">
    <property type="entry name" value="FIBRILLIN-RELATED"/>
    <property type="match status" value="1"/>
</dbReference>
<reference evidence="14" key="1">
    <citation type="submission" date="2025-08" db="UniProtKB">
        <authorList>
            <consortium name="RefSeq"/>
        </authorList>
    </citation>
    <scope>IDENTIFICATION</scope>
</reference>
<evidence type="ECO:0000256" key="1">
    <source>
        <dbReference type="ARBA" id="ARBA00022536"/>
    </source>
</evidence>
<evidence type="ECO:0000256" key="8">
    <source>
        <dbReference type="SAM" id="SignalP"/>
    </source>
</evidence>
<dbReference type="PROSITE" id="PS01186">
    <property type="entry name" value="EGF_2"/>
    <property type="match status" value="3"/>
</dbReference>
<dbReference type="SMART" id="SM00209">
    <property type="entry name" value="TSP1"/>
    <property type="match status" value="1"/>
</dbReference>
<dbReference type="InterPro" id="IPR036084">
    <property type="entry name" value="Ser_inhib-like_sf"/>
</dbReference>
<dbReference type="KEGG" id="osn:115209782"/>
<keyword evidence="2 8" id="KW-0732">Signal</keyword>
<sequence length="3136" mass="346952">MLKTMAVPFLLLVIMLHYGNAAEETVITCSAEANNTCDLHATCKVLSDGSFKCVCPAGVVSGDGLKGENNTGCIFVNWEYSCEEDPERCHDELGSCDDDYFCNCKDGYKGDAVTECIDIDECASDALNLCDVNANCTNIPGSYNCSCNHEYEGDGFTCKKTETNQSSGLETETTCSIEANNTCDSHATCKVLSDGSFKCVCPSEAVGGDALKGENNTGCIFETVITCSAEANNTCDIHATCKVLSDGSFKCVCPAGVVSGDGLKGENNTGCIFVNWEYSCEEGPERCHDELGFCDDDYFCNCKEGYKGDAVTECIDIDECASDALNLCDVNANCTNIPGSYNCSCNHEYEGDGFTCKKTETNQSLGLETETTCSIEANNTCDSHATCTVLSDGSFKCVCPSEAVGGDGLKGENNTGCIFENEITCSVQANDTCDTSATCKVLSDGSFKCVCPSGTVNGDGLKGENNTGCIFVNWEYSCEEGPERCHDELGFCDDDYFCNCKEGYKGDAVTECIDIDECASDALNLCDVNAKCTNIPGSYNCSCNHEYKGDGFTCKKTGLTCSFHADFTCHPRATCEDLPDGSFRCICPKDSIGGDGFRGENHTGCIFENEKVSCLENSTCHKEFGFCSEANLCECMQGYKGDGVIVCNDINECLSEATNLCDVNARCINIPGIYNCSCNEGYKGDGFICNKTCIDDRNCANNSFCNMDTQRCQCQPGFRESGELCIDINECEEVHDCHEKANCTNLEGSYNCTCFPGLNGNGINCTSTPADCQAILDKDNSSVTGHYLIDPDNVGPIQAFEVYCIMDGDLGITVIETDFYQQVTVGTFNVTYNFEIEVVKKIVEISVFCYQTMMYTCNAEHSMFDGSFYWTDGNGEKQYTWAGGDDDYKCSCGVIGMCYDKSKGCNCENNDLQETDKGKIIDKTLLPISSFTRTSDPSSYAQITFGNIKCSSRQFDIPKDCHEMKYTQFESVNVSAYIDTDGALGEFPPTLVYCDMTSENHVGITIVPNDWITITEVVTLNFSITYHMQQEMIVSLINSSLFCMQDMSYICENSPLMLDNKTFWSGRDDNVYSYWPGAMGVDGMCGCGILKSCDEEEANCNCDILDGKQREDFGTIIDKTSLPINRLSFTPKRAGGKASDVRVGGLRCSQHQFGIKPSCNEYRNSGSEKSYTYLIDVDGYQGTLQPFPVFCLMVVEPPYGSTIVHHHLTDITTTIEFTYIYASFTQLTKLIANSAYCSQTFTYHCSEAPFTSGNKIYGPGESVLDGLSCDCHSDGSCLKDEKCNCDANSVNATKTSDSVTISTKAYIPITKIEMSNLTTGKYARFDVEPLICLNILKSCYDIMVHFRIYGNNPLMRQYYTIDPDGYSNHPPFMVFCNFVVTEVPNSVTETDGGNGTTCFNAKYSHDVTPEQITALVKYSSYCTQYVNYQCYRNPGTDHIHYETCDGKTYHDMTGLSSESMCGCGLRGSCEGGLSHKCNCDSEANKWLSDSSYIHNKSRLAVCKVCVKKKSYDSANVQQRVNVNIYTLYCSRRYLSHQLTCQYHRNSRVSSSGEFFLLSTDTGIQVPVYCEMIHNPPTGITVVYPRDPIIEISVNGTDIEIPYFTIDMDLIIEIISKSYYCTQELTIFCNTSKLVLKNEFGWYSRDGVVQHYWPAEKGGVGCGGDNCNCKIENGENQEDFGVIIDKTLLPVSRIKLGPSEGSRKILIGPLKCYDVYRDCQDIKEHYMNKNPLSNDVYPIDPDGAGGEHLFAATCNFTDRYVAVTEVTHAITEFTTVTLTTGVNITLNYTLSTVDQIKALVNYSNFCHQDVEYQCQNTALINNGTDSFGYLVSYDGTKMDRFGIGYSDDGIGCACMVTGTCPDKHTCECDAKSSDLKWDGGVVVEKQYLPLTEAVFIPTTETNQNAKISISSIKCSSKPIYFPINCVDAYKRGMKTGSIFIQPSDEVKPFFVYCDMEFISETGVTIIRNEFETTTTITGKTTEVIYYNVTYVQIEALIQSHKHCYQPVKYSCRFTTFMGNGNAYWTGNEDLKKTYFGSTDSQEKMCTCGAERRCGGTGDRQTVLNRLCNCDSFDSEWKADAGVISIKEDLPIRLLFASQVAKAESKLTIGKIYCADEEINLNECEMGFHDCHVNATCLDTKTGFECLCNEGFLGRGTGKVATGRVCPDDNECRLSMCPWSSRCYNLPGTFKCVCYNGFRQTGPTSCEDIDECAEGTHQCDENANCFNTIGSYFCRCKRNFIGDGKVGDCRKIGICQCFGDPHCVSFDEKFLHFQGMCKYTLLRDNCLKLNDAPSFRVEALFWNKDITGQENSWVKEVTVFIDDLRIDLLQGKEVRINGLTTKLPYRYADTVLIRPGQSKVKLFADFGLQVSWDGQAFVKVLLEEKFVNSTCGLCGNFNDVEEDDWKMGKGCGDEGKIATSARAFGQSWIAENDLEDLPESTCSKDCENSTEPICTEEKKELATFMCDEVNKEFQECFDLMDKETREQFQLGCVYDLCFMHNYIIDTLCQYANALMVECQENMKVKPVVLHDLCRKDCGPNQEWKSCGKLTDVKTCFEQNANQVNDSKEQCAEGCFCKNGFVRQESECILPSDCGCVYNDVYYAIGDQIVISNCSKKAFCEQNGTIVFSGYTCHENASCKIEDGVYDCFCNDGFFGNGTQCYEDFCQKEHNCTDPAECVSVQNGFYCQCPDGYNTNCEFCEDVNECLTNTHDCDKVGQCINTNGSYECTCPKGYYMNENKCKDVDECEMKLDNCGNHSRCINTPGSFNCKCCSGYENTGDTECTATGSITPEEQATCCICHGYLCGVEGKICGTDGVSYENWADLIIKACEKQTKIKMDYHHECKKSCSEVKCPKYQVCVMDQETGKPKCVCEPCTEVEIIKKPVCSPVKVIYESFCDFKKFQCAYDIQQVVVDASHCEAIGDDAVSEWSEWGNCSVTCGEGTRNRTREPLRTLNVFEEASLPLTATSVCYLGPCNDSVCFDFTCPHKAQICSDDNEEPKCICPNCTNVGTSPVCARLYVGEYAYSEETFLNPCEAQAAACENDQDFEIMKDMECDVLPVNCTIIPNMVTVTKDGCTSEKKINVGMCSGGCGLNTGHCCNALAIEETKVNLVCPDDTSKIHTVKTVKRCDCVKRIFSSA</sequence>
<dbReference type="CDD" id="cd00054">
    <property type="entry name" value="EGF_CA"/>
    <property type="match status" value="9"/>
</dbReference>
<feature type="domain" description="EGF-like" evidence="10">
    <location>
        <begin position="2699"/>
        <end position="2739"/>
    </location>
</feature>
<dbReference type="PROSITE" id="PS50026">
    <property type="entry name" value="EGF_3"/>
    <property type="match status" value="13"/>
</dbReference>
<dbReference type="InterPro" id="IPR001846">
    <property type="entry name" value="VWF_type-D"/>
</dbReference>
<evidence type="ECO:0000259" key="10">
    <source>
        <dbReference type="PROSITE" id="PS50026"/>
    </source>
</evidence>
<dbReference type="SUPFAM" id="SSF56496">
    <property type="entry name" value="Fibrinogen C-terminal domain-like"/>
    <property type="match status" value="1"/>
</dbReference>
<dbReference type="InterPro" id="IPR000742">
    <property type="entry name" value="EGF"/>
</dbReference>
<dbReference type="Gene3D" id="2.10.25.10">
    <property type="entry name" value="Laminin"/>
    <property type="match status" value="15"/>
</dbReference>
<dbReference type="InterPro" id="IPR000152">
    <property type="entry name" value="EGF-type_Asp/Asn_hydroxyl_site"/>
</dbReference>
<evidence type="ECO:0000259" key="9">
    <source>
        <dbReference type="PROSITE" id="PS01225"/>
    </source>
</evidence>
<proteinExistence type="predicted"/>
<dbReference type="InterPro" id="IPR036056">
    <property type="entry name" value="Fibrinogen-like_C"/>
</dbReference>
<feature type="domain" description="EGF-like" evidence="10">
    <location>
        <begin position="171"/>
        <end position="211"/>
    </location>
</feature>
<protein>
    <submittedName>
        <fullName evidence="14">Uncharacterized protein LOC115209782 isoform X1</fullName>
    </submittedName>
</protein>
<dbReference type="PROSITE" id="PS51233">
    <property type="entry name" value="VWFD"/>
    <property type="match status" value="1"/>
</dbReference>
<name>A0A6P7S7I1_9MOLL</name>
<comment type="caution">
    <text evidence="7">Lacks conserved residue(s) required for the propagation of feature annotation.</text>
</comment>
<dbReference type="Gene3D" id="2.20.100.10">
    <property type="entry name" value="Thrombospondin type-1 (TSP1) repeat"/>
    <property type="match status" value="1"/>
</dbReference>
<evidence type="ECO:0000259" key="11">
    <source>
        <dbReference type="PROSITE" id="PS51233"/>
    </source>
</evidence>
<dbReference type="Pfam" id="PF07645">
    <property type="entry name" value="EGF_CA"/>
    <property type="match status" value="5"/>
</dbReference>
<dbReference type="PROSITE" id="PS51465">
    <property type="entry name" value="KAZAL_2"/>
    <property type="match status" value="1"/>
</dbReference>
<dbReference type="InterPro" id="IPR003645">
    <property type="entry name" value="Fol_N"/>
</dbReference>
<dbReference type="SMART" id="SM00280">
    <property type="entry name" value="KAZAL"/>
    <property type="match status" value="2"/>
</dbReference>
<organism evidence="13 14">
    <name type="scientific">Octopus sinensis</name>
    <name type="common">East Asian common octopus</name>
    <dbReference type="NCBI Taxonomy" id="2607531"/>
    <lineage>
        <taxon>Eukaryota</taxon>
        <taxon>Metazoa</taxon>
        <taxon>Spiralia</taxon>
        <taxon>Lophotrochozoa</taxon>
        <taxon>Mollusca</taxon>
        <taxon>Cephalopoda</taxon>
        <taxon>Coleoidea</taxon>
        <taxon>Octopodiformes</taxon>
        <taxon>Octopoda</taxon>
        <taxon>Incirrata</taxon>
        <taxon>Octopodidae</taxon>
        <taxon>Octopus</taxon>
    </lineage>
</organism>
<dbReference type="Gene3D" id="3.30.60.30">
    <property type="match status" value="2"/>
</dbReference>
<evidence type="ECO:0000313" key="13">
    <source>
        <dbReference type="Proteomes" id="UP000515154"/>
    </source>
</evidence>
<dbReference type="Pfam" id="PF12947">
    <property type="entry name" value="EGF_3"/>
    <property type="match status" value="5"/>
</dbReference>
<feature type="domain" description="Kazal-like" evidence="12">
    <location>
        <begin position="2788"/>
        <end position="2843"/>
    </location>
</feature>
<dbReference type="InterPro" id="IPR024731">
    <property type="entry name" value="NELL2-like_EGF"/>
</dbReference>
<dbReference type="SUPFAM" id="SSF57567">
    <property type="entry name" value="Serine protease inhibitors"/>
    <property type="match status" value="1"/>
</dbReference>
<dbReference type="InterPro" id="IPR018097">
    <property type="entry name" value="EGF_Ca-bd_CS"/>
</dbReference>
<dbReference type="SUPFAM" id="SSF82895">
    <property type="entry name" value="TSP-1 type 1 repeat"/>
    <property type="match status" value="1"/>
</dbReference>
<dbReference type="RefSeq" id="XP_029634160.1">
    <property type="nucleotide sequence ID" value="XM_029778300.2"/>
</dbReference>
<accession>A0A6P7S7I1</accession>
<evidence type="ECO:0000256" key="5">
    <source>
        <dbReference type="ARBA" id="ARBA00022902"/>
    </source>
</evidence>
<gene>
    <name evidence="14" type="primary">LOC115209782</name>
</gene>
<dbReference type="FunFam" id="2.10.25.10:FF:000038">
    <property type="entry name" value="Fibrillin 2"/>
    <property type="match status" value="8"/>
</dbReference>
<dbReference type="Gene3D" id="2.60.120.1000">
    <property type="match status" value="7"/>
</dbReference>
<dbReference type="InterPro" id="IPR036383">
    <property type="entry name" value="TSP1_rpt_sf"/>
</dbReference>
<dbReference type="NCBIfam" id="NF040941">
    <property type="entry name" value="GGGWT_bact"/>
    <property type="match status" value="1"/>
</dbReference>
<feature type="domain" description="EGF-like" evidence="10">
    <location>
        <begin position="557"/>
        <end position="603"/>
    </location>
</feature>
<dbReference type="SMART" id="SM00274">
    <property type="entry name" value="FOLN"/>
    <property type="match status" value="2"/>
</dbReference>
<feature type="chain" id="PRO_5027589270" evidence="8">
    <location>
        <begin position="22"/>
        <end position="3136"/>
    </location>
</feature>
<dbReference type="InterPro" id="IPR000884">
    <property type="entry name" value="TSP1_rpt"/>
</dbReference>
<dbReference type="PROSITE" id="PS01187">
    <property type="entry name" value="EGF_CA"/>
    <property type="match status" value="6"/>
</dbReference>
<feature type="domain" description="EGF-like" evidence="10">
    <location>
        <begin position="514"/>
        <end position="553"/>
    </location>
</feature>
<dbReference type="SUPFAM" id="SSF57196">
    <property type="entry name" value="EGF/Laminin"/>
    <property type="match status" value="2"/>
</dbReference>
<dbReference type="InterPro" id="IPR009030">
    <property type="entry name" value="Growth_fac_rcpt_cys_sf"/>
</dbReference>
<evidence type="ECO:0000256" key="4">
    <source>
        <dbReference type="ARBA" id="ARBA00022837"/>
    </source>
</evidence>
<dbReference type="InterPro" id="IPR002350">
    <property type="entry name" value="Kazal_dom"/>
</dbReference>
<dbReference type="Pfam" id="PF01826">
    <property type="entry name" value="TIL"/>
    <property type="match status" value="1"/>
</dbReference>
<evidence type="ECO:0000256" key="6">
    <source>
        <dbReference type="ARBA" id="ARBA00023157"/>
    </source>
</evidence>
<feature type="domain" description="EGF-like" evidence="10">
    <location>
        <begin position="2118"/>
        <end position="2156"/>
    </location>
</feature>
<evidence type="ECO:0000313" key="14">
    <source>
        <dbReference type="RefSeq" id="XP_029634160.1"/>
    </source>
</evidence>
<feature type="domain" description="EGF-like" evidence="10">
    <location>
        <begin position="2206"/>
        <end position="2248"/>
    </location>
</feature>
<evidence type="ECO:0000259" key="12">
    <source>
        <dbReference type="PROSITE" id="PS51465"/>
    </source>
</evidence>
<dbReference type="InterPro" id="IPR006207">
    <property type="entry name" value="Cys_knot_C"/>
</dbReference>
<dbReference type="SMART" id="SM00179">
    <property type="entry name" value="EGF_CA"/>
    <property type="match status" value="12"/>
</dbReference>
<feature type="domain" description="CTCK" evidence="9">
    <location>
        <begin position="3052"/>
        <end position="3134"/>
    </location>
</feature>
<keyword evidence="1 7" id="KW-0245">EGF-like domain</keyword>
<keyword evidence="13" id="KW-1185">Reference proteome</keyword>
<dbReference type="SUPFAM" id="SSF57184">
    <property type="entry name" value="Growth factor receptor domain"/>
    <property type="match status" value="4"/>
</dbReference>
<dbReference type="GO" id="GO:0007399">
    <property type="term" value="P:nervous system development"/>
    <property type="evidence" value="ECO:0007669"/>
    <property type="project" value="UniProtKB-KW"/>
</dbReference>
<dbReference type="CDD" id="cd19941">
    <property type="entry name" value="TIL"/>
    <property type="match status" value="1"/>
</dbReference>
<feature type="domain" description="EGF-like" evidence="10">
    <location>
        <begin position="118"/>
        <end position="157"/>
    </location>
</feature>
<dbReference type="InterPro" id="IPR001881">
    <property type="entry name" value="EGF-like_Ca-bd_dom"/>
</dbReference>
<keyword evidence="5" id="KW-0524">Neurogenesis</keyword>
<dbReference type="Proteomes" id="UP000515154">
    <property type="component" value="Linkage group LG3"/>
</dbReference>
<evidence type="ECO:0000256" key="2">
    <source>
        <dbReference type="ARBA" id="ARBA00022729"/>
    </source>
</evidence>